<feature type="compositionally biased region" description="Polar residues" evidence="1">
    <location>
        <begin position="14"/>
        <end position="29"/>
    </location>
</feature>
<evidence type="ECO:0008006" key="4">
    <source>
        <dbReference type="Google" id="ProtNLM"/>
    </source>
</evidence>
<feature type="region of interest" description="Disordered" evidence="1">
    <location>
        <begin position="1"/>
        <end position="35"/>
    </location>
</feature>
<dbReference type="PANTHER" id="PTHR46250">
    <property type="entry name" value="MYB/SANT-LIKE DNA-BINDING DOMAIN PROTEIN-RELATED"/>
    <property type="match status" value="1"/>
</dbReference>
<evidence type="ECO:0000313" key="3">
    <source>
        <dbReference type="Proteomes" id="UP000298416"/>
    </source>
</evidence>
<accession>A0A8X8ZVH8</accession>
<dbReference type="Proteomes" id="UP000298416">
    <property type="component" value="Unassembled WGS sequence"/>
</dbReference>
<comment type="caution">
    <text evidence="2">The sequence shown here is derived from an EMBL/GenBank/DDBJ whole genome shotgun (WGS) entry which is preliminary data.</text>
</comment>
<evidence type="ECO:0000313" key="2">
    <source>
        <dbReference type="EMBL" id="KAG6418121.1"/>
    </source>
</evidence>
<organism evidence="2">
    <name type="scientific">Salvia splendens</name>
    <name type="common">Scarlet sage</name>
    <dbReference type="NCBI Taxonomy" id="180675"/>
    <lineage>
        <taxon>Eukaryota</taxon>
        <taxon>Viridiplantae</taxon>
        <taxon>Streptophyta</taxon>
        <taxon>Embryophyta</taxon>
        <taxon>Tracheophyta</taxon>
        <taxon>Spermatophyta</taxon>
        <taxon>Magnoliopsida</taxon>
        <taxon>eudicotyledons</taxon>
        <taxon>Gunneridae</taxon>
        <taxon>Pentapetalae</taxon>
        <taxon>asterids</taxon>
        <taxon>lamiids</taxon>
        <taxon>Lamiales</taxon>
        <taxon>Lamiaceae</taxon>
        <taxon>Nepetoideae</taxon>
        <taxon>Mentheae</taxon>
        <taxon>Salviinae</taxon>
        <taxon>Salvia</taxon>
        <taxon>Salvia subgen. Calosphace</taxon>
        <taxon>core Calosphace</taxon>
    </lineage>
</organism>
<sequence>MSHSKGFIPHGPSVQRTPVESQSRGNSYRNCDRSRRSWSDREEESLIVVMKELVTMGWKNDNGFRSSGVGFNDHGDFKISCTDDQRDQIVKQDTHARCMRNKSWPYLEDWKVIFGKDRATGGNSEHVVQATNNSEPEEHVAELEGLSDMNLSFEDVVAGDPAQETCGTEHGGDNAQSQKNSQPSKRSTRKRKGRDDGDGLLELLGKLHAETNSRLETLSKRIGYEMDLGKARQNVFKELGNILALSEDQRYDLCDIIGKDNSRLEIFMGLPEASKSGYVMRIIKKEGLI</sequence>
<evidence type="ECO:0000256" key="1">
    <source>
        <dbReference type="SAM" id="MobiDB-lite"/>
    </source>
</evidence>
<protein>
    <recommendedName>
        <fullName evidence="4">Myb/SANT-like domain-containing protein</fullName>
    </recommendedName>
</protein>
<name>A0A8X8ZVH8_SALSN</name>
<reference evidence="2" key="2">
    <citation type="submission" date="2020-08" db="EMBL/GenBank/DDBJ databases">
        <title>Plant Genome Project.</title>
        <authorList>
            <person name="Zhang R.-G."/>
        </authorList>
    </citation>
    <scope>NUCLEOTIDE SEQUENCE</scope>
    <source>
        <strain evidence="2">Huo1</strain>
        <tissue evidence="2">Leaf</tissue>
    </source>
</reference>
<dbReference type="EMBL" id="PNBA02000007">
    <property type="protein sequence ID" value="KAG6418121.1"/>
    <property type="molecule type" value="Genomic_DNA"/>
</dbReference>
<keyword evidence="3" id="KW-1185">Reference proteome</keyword>
<feature type="compositionally biased region" description="Polar residues" evidence="1">
    <location>
        <begin position="174"/>
        <end position="185"/>
    </location>
</feature>
<reference evidence="2" key="1">
    <citation type="submission" date="2018-01" db="EMBL/GenBank/DDBJ databases">
        <authorList>
            <person name="Mao J.F."/>
        </authorList>
    </citation>
    <scope>NUCLEOTIDE SEQUENCE</scope>
    <source>
        <strain evidence="2">Huo1</strain>
        <tissue evidence="2">Leaf</tissue>
    </source>
</reference>
<gene>
    <name evidence="2" type="ORF">SASPL_120320</name>
</gene>
<proteinExistence type="predicted"/>
<dbReference type="AlphaFoldDB" id="A0A8X8ZVH8"/>
<feature type="region of interest" description="Disordered" evidence="1">
    <location>
        <begin position="162"/>
        <end position="197"/>
    </location>
</feature>